<dbReference type="PANTHER" id="PTHR35789">
    <property type="entry name" value="SPORE GERMINATION PROTEIN B3"/>
    <property type="match status" value="1"/>
</dbReference>
<dbReference type="Proteomes" id="UP000219252">
    <property type="component" value="Unassembled WGS sequence"/>
</dbReference>
<feature type="domain" description="Spore germination GerAC-like C-terminal" evidence="9">
    <location>
        <begin position="212"/>
        <end position="370"/>
    </location>
</feature>
<gene>
    <name evidence="11" type="ORF">SAMN05877842_1195</name>
</gene>
<dbReference type="GO" id="GO:0009847">
    <property type="term" value="P:spore germination"/>
    <property type="evidence" value="ECO:0007669"/>
    <property type="project" value="InterPro"/>
</dbReference>
<keyword evidence="5" id="KW-0472">Membrane</keyword>
<organism evidence="11 12">
    <name type="scientific">Ureibacillus acetophenoni</name>
    <dbReference type="NCBI Taxonomy" id="614649"/>
    <lineage>
        <taxon>Bacteria</taxon>
        <taxon>Bacillati</taxon>
        <taxon>Bacillota</taxon>
        <taxon>Bacilli</taxon>
        <taxon>Bacillales</taxon>
        <taxon>Caryophanaceae</taxon>
        <taxon>Ureibacillus</taxon>
    </lineage>
</organism>
<name>A0A285UQI1_9BACL</name>
<dbReference type="Gene3D" id="3.30.300.210">
    <property type="entry name" value="Nutrient germinant receptor protein C, domain 3"/>
    <property type="match status" value="1"/>
</dbReference>
<dbReference type="RefSeq" id="WP_097151011.1">
    <property type="nucleotide sequence ID" value="NZ_OBQC01000019.1"/>
</dbReference>
<protein>
    <submittedName>
        <fullName evidence="11">Spore germination protein KC</fullName>
    </submittedName>
</protein>
<keyword evidence="3" id="KW-0309">Germination</keyword>
<feature type="chain" id="PRO_5039485475" evidence="8">
    <location>
        <begin position="30"/>
        <end position="373"/>
    </location>
</feature>
<proteinExistence type="inferred from homology"/>
<dbReference type="InterPro" id="IPR008844">
    <property type="entry name" value="Spore_GerAC-like"/>
</dbReference>
<dbReference type="EMBL" id="OBQC01000019">
    <property type="protein sequence ID" value="SOC44079.1"/>
    <property type="molecule type" value="Genomic_DNA"/>
</dbReference>
<sequence length="373" mass="42640">MIRKNPSLKKCQLILFFLALCFLSGCSFKEIEKSAFIAGIGIDPSENSERPYKVSLKIFNQTGTVKDNPEPSYIYVSEEGKSITDAIRLLETKVDKRLEFGHLKIILLGEDAIKELQITDMLDFLMRRPDIQLISWVMVGRPSAEKVLQMVPETETAAYPSLYNYFDLNANESPYIITTYLFEFRRQFLEKGVEPVIPIIEIEQGQFVVDKAIVIGENKTFLELDSLDTKIFNILLNRAVKADLIVEHEDELFMVELDRFNMDYQAVENADGTVTLKITFDAKGLITESKNPLDVENLPKFTEWTEAKATEDGKKFLSKLKEGGFDPIGFGLYYKGSKLHNELMDYDEWKKQYKNAKIEFNINLNLTGTGQLG</sequence>
<accession>A0A285UQI1</accession>
<keyword evidence="6" id="KW-0564">Palmitate</keyword>
<evidence type="ECO:0000256" key="1">
    <source>
        <dbReference type="ARBA" id="ARBA00004635"/>
    </source>
</evidence>
<comment type="subcellular location">
    <subcellularLocation>
        <location evidence="1">Membrane</location>
        <topology evidence="1">Lipid-anchor</topology>
    </subcellularLocation>
</comment>
<dbReference type="NCBIfam" id="TIGR02887">
    <property type="entry name" value="spore_ger_x_C"/>
    <property type="match status" value="1"/>
</dbReference>
<dbReference type="Pfam" id="PF05504">
    <property type="entry name" value="Spore_GerAC"/>
    <property type="match status" value="1"/>
</dbReference>
<dbReference type="InterPro" id="IPR038501">
    <property type="entry name" value="Spore_GerAC_C_sf"/>
</dbReference>
<keyword evidence="4 8" id="KW-0732">Signal</keyword>
<evidence type="ECO:0000256" key="2">
    <source>
        <dbReference type="ARBA" id="ARBA00007886"/>
    </source>
</evidence>
<dbReference type="InterPro" id="IPR057336">
    <property type="entry name" value="GerAC_N"/>
</dbReference>
<feature type="domain" description="Spore germination protein N-terminal" evidence="10">
    <location>
        <begin position="29"/>
        <end position="202"/>
    </location>
</feature>
<dbReference type="GO" id="GO:0016020">
    <property type="term" value="C:membrane"/>
    <property type="evidence" value="ECO:0007669"/>
    <property type="project" value="UniProtKB-SubCell"/>
</dbReference>
<comment type="similarity">
    <text evidence="2">Belongs to the GerABKC lipoprotein family.</text>
</comment>
<evidence type="ECO:0000256" key="3">
    <source>
        <dbReference type="ARBA" id="ARBA00022544"/>
    </source>
</evidence>
<dbReference type="OrthoDB" id="2433998at2"/>
<evidence type="ECO:0000256" key="7">
    <source>
        <dbReference type="ARBA" id="ARBA00023288"/>
    </source>
</evidence>
<keyword evidence="12" id="KW-1185">Reference proteome</keyword>
<dbReference type="PROSITE" id="PS51257">
    <property type="entry name" value="PROKAR_LIPOPROTEIN"/>
    <property type="match status" value="1"/>
</dbReference>
<dbReference type="PANTHER" id="PTHR35789:SF1">
    <property type="entry name" value="SPORE GERMINATION PROTEIN B3"/>
    <property type="match status" value="1"/>
</dbReference>
<keyword evidence="7" id="KW-0449">Lipoprotein</keyword>
<dbReference type="AlphaFoldDB" id="A0A285UQI1"/>
<dbReference type="InterPro" id="IPR046953">
    <property type="entry name" value="Spore_GerAC-like_C"/>
</dbReference>
<evidence type="ECO:0000256" key="6">
    <source>
        <dbReference type="ARBA" id="ARBA00023139"/>
    </source>
</evidence>
<reference evidence="12" key="1">
    <citation type="submission" date="2017-08" db="EMBL/GenBank/DDBJ databases">
        <authorList>
            <person name="Varghese N."/>
            <person name="Submissions S."/>
        </authorList>
    </citation>
    <scope>NUCLEOTIDE SEQUENCE [LARGE SCALE GENOMIC DNA]</scope>
    <source>
        <strain evidence="12">JC23</strain>
    </source>
</reference>
<evidence type="ECO:0000259" key="10">
    <source>
        <dbReference type="Pfam" id="PF25198"/>
    </source>
</evidence>
<feature type="signal peptide" evidence="8">
    <location>
        <begin position="1"/>
        <end position="29"/>
    </location>
</feature>
<evidence type="ECO:0000259" key="9">
    <source>
        <dbReference type="Pfam" id="PF05504"/>
    </source>
</evidence>
<evidence type="ECO:0000313" key="12">
    <source>
        <dbReference type="Proteomes" id="UP000219252"/>
    </source>
</evidence>
<evidence type="ECO:0000256" key="4">
    <source>
        <dbReference type="ARBA" id="ARBA00022729"/>
    </source>
</evidence>
<evidence type="ECO:0000313" key="11">
    <source>
        <dbReference type="EMBL" id="SOC44079.1"/>
    </source>
</evidence>
<evidence type="ECO:0000256" key="8">
    <source>
        <dbReference type="SAM" id="SignalP"/>
    </source>
</evidence>
<evidence type="ECO:0000256" key="5">
    <source>
        <dbReference type="ARBA" id="ARBA00023136"/>
    </source>
</evidence>
<dbReference type="Pfam" id="PF25198">
    <property type="entry name" value="Spore_GerAC_N"/>
    <property type="match status" value="1"/>
</dbReference>